<dbReference type="PANTHER" id="PTHR48090:SF7">
    <property type="entry name" value="RFBJ PROTEIN"/>
    <property type="match status" value="1"/>
</dbReference>
<dbReference type="CDD" id="cd04179">
    <property type="entry name" value="DPM_DPG-synthase_like"/>
    <property type="match status" value="1"/>
</dbReference>
<gene>
    <name evidence="3" type="ORF">DFP77_12318</name>
</gene>
<dbReference type="InterPro" id="IPR029044">
    <property type="entry name" value="Nucleotide-diphossugar_trans"/>
</dbReference>
<dbReference type="Gene3D" id="3.90.550.10">
    <property type="entry name" value="Spore Coat Polysaccharide Biosynthesis Protein SpsA, Chain A"/>
    <property type="match status" value="1"/>
</dbReference>
<feature type="transmembrane region" description="Helical" evidence="1">
    <location>
        <begin position="237"/>
        <end position="258"/>
    </location>
</feature>
<protein>
    <submittedName>
        <fullName evidence="3">Glycosyltransferase involved in cell wall biosynthesis</fullName>
    </submittedName>
</protein>
<feature type="domain" description="Glycosyltransferase 2-like" evidence="2">
    <location>
        <begin position="6"/>
        <end position="168"/>
    </location>
</feature>
<dbReference type="InterPro" id="IPR001173">
    <property type="entry name" value="Glyco_trans_2-like"/>
</dbReference>
<dbReference type="PANTHER" id="PTHR48090">
    <property type="entry name" value="UNDECAPRENYL-PHOSPHATE 4-DEOXY-4-FORMAMIDO-L-ARABINOSE TRANSFERASE-RELATED"/>
    <property type="match status" value="1"/>
</dbReference>
<dbReference type="RefSeq" id="WP_114412567.1">
    <property type="nucleotide sequence ID" value="NZ_QPJQ01000023.1"/>
</dbReference>
<dbReference type="EMBL" id="QPJQ01000023">
    <property type="protein sequence ID" value="RCX00369.1"/>
    <property type="molecule type" value="Genomic_DNA"/>
</dbReference>
<organism evidence="3 4">
    <name type="scientific">Marinomonas foliarum</name>
    <dbReference type="NCBI Taxonomy" id="491950"/>
    <lineage>
        <taxon>Bacteria</taxon>
        <taxon>Pseudomonadati</taxon>
        <taxon>Pseudomonadota</taxon>
        <taxon>Gammaproteobacteria</taxon>
        <taxon>Oceanospirillales</taxon>
        <taxon>Oceanospirillaceae</taxon>
        <taxon>Marinomonas</taxon>
    </lineage>
</organism>
<dbReference type="GO" id="GO:0016740">
    <property type="term" value="F:transferase activity"/>
    <property type="evidence" value="ECO:0007669"/>
    <property type="project" value="UniProtKB-KW"/>
</dbReference>
<evidence type="ECO:0000313" key="4">
    <source>
        <dbReference type="Proteomes" id="UP000253506"/>
    </source>
</evidence>
<keyword evidence="3" id="KW-0808">Transferase</keyword>
<dbReference type="Proteomes" id="UP000253506">
    <property type="component" value="Unassembled WGS sequence"/>
</dbReference>
<proteinExistence type="predicted"/>
<dbReference type="InterPro" id="IPR050256">
    <property type="entry name" value="Glycosyltransferase_2"/>
</dbReference>
<evidence type="ECO:0000259" key="2">
    <source>
        <dbReference type="Pfam" id="PF00535"/>
    </source>
</evidence>
<dbReference type="AlphaFoldDB" id="A0A368ZUA4"/>
<comment type="caution">
    <text evidence="3">The sequence shown here is derived from an EMBL/GenBank/DDBJ whole genome shotgun (WGS) entry which is preliminary data.</text>
</comment>
<reference evidence="3 4" key="1">
    <citation type="submission" date="2018-07" db="EMBL/GenBank/DDBJ databases">
        <title>Genomic Encyclopedia of Type Strains, Phase III (KMG-III): the genomes of soil and plant-associated and newly described type strains.</title>
        <authorList>
            <person name="Whitman W."/>
        </authorList>
    </citation>
    <scope>NUCLEOTIDE SEQUENCE [LARGE SCALE GENOMIC DNA]</scope>
    <source>
        <strain evidence="3 4">CECT 7731</strain>
    </source>
</reference>
<evidence type="ECO:0000256" key="1">
    <source>
        <dbReference type="SAM" id="Phobius"/>
    </source>
</evidence>
<feature type="transmembrane region" description="Helical" evidence="1">
    <location>
        <begin position="270"/>
        <end position="291"/>
    </location>
</feature>
<keyword evidence="1" id="KW-0812">Transmembrane</keyword>
<sequence>MSGLYVVIPAYNEDIALEKTVLDVLKNKCVSKVVIVDNNSTDKTNSIGRRLAKENERVIFHFEGRQGKGHAFKSGLELSSEADYVGIIDADDTYPAIEFDYLYSELIANNIDMIVGNRLANNAYSESNTRFGHVIGNKVLSKLIKLISSVEIEDALSGFRIFSKRYIKSFKSISDGFQLETEFSVHCGQNGFSYAEREVHYAERDETNPSKLSTFRDGFKILRFALTNTAFTFTSKIGIFSGFLSLLLGILFGLNLVFEYVNQGEVNSVALAVVVSIFISTGIQLLLTGIVESRLRRIEKNIMRR</sequence>
<evidence type="ECO:0000313" key="3">
    <source>
        <dbReference type="EMBL" id="RCX00369.1"/>
    </source>
</evidence>
<name>A0A368ZUA4_9GAMM</name>
<dbReference type="OrthoDB" id="9808633at2"/>
<accession>A0A368ZUA4</accession>
<keyword evidence="1" id="KW-0472">Membrane</keyword>
<keyword evidence="1" id="KW-1133">Transmembrane helix</keyword>
<dbReference type="Pfam" id="PF00535">
    <property type="entry name" value="Glycos_transf_2"/>
    <property type="match status" value="1"/>
</dbReference>
<dbReference type="SUPFAM" id="SSF53448">
    <property type="entry name" value="Nucleotide-diphospho-sugar transferases"/>
    <property type="match status" value="1"/>
</dbReference>